<evidence type="ECO:0000313" key="9">
    <source>
        <dbReference type="Proteomes" id="UP000813444"/>
    </source>
</evidence>
<dbReference type="GO" id="GO:0016020">
    <property type="term" value="C:membrane"/>
    <property type="evidence" value="ECO:0007669"/>
    <property type="project" value="UniProtKB-SubCell"/>
</dbReference>
<feature type="transmembrane region" description="Helical" evidence="6">
    <location>
        <begin position="102"/>
        <end position="125"/>
    </location>
</feature>
<evidence type="ECO:0000256" key="3">
    <source>
        <dbReference type="ARBA" id="ARBA00022989"/>
    </source>
</evidence>
<keyword evidence="9" id="KW-1185">Reference proteome</keyword>
<proteinExistence type="inferred from homology"/>
<keyword evidence="4 6" id="KW-0472">Membrane</keyword>
<evidence type="ECO:0000256" key="6">
    <source>
        <dbReference type="SAM" id="Phobius"/>
    </source>
</evidence>
<feature type="transmembrane region" description="Helical" evidence="6">
    <location>
        <begin position="255"/>
        <end position="275"/>
    </location>
</feature>
<evidence type="ECO:0000313" key="8">
    <source>
        <dbReference type="EMBL" id="KAH7324194.1"/>
    </source>
</evidence>
<comment type="subcellular location">
    <subcellularLocation>
        <location evidence="1">Membrane</location>
        <topology evidence="1">Multi-pass membrane protein</topology>
    </subcellularLocation>
</comment>
<dbReference type="EMBL" id="JAGPNK010000003">
    <property type="protein sequence ID" value="KAH7324194.1"/>
    <property type="molecule type" value="Genomic_DNA"/>
</dbReference>
<evidence type="ECO:0000256" key="4">
    <source>
        <dbReference type="ARBA" id="ARBA00023136"/>
    </source>
</evidence>
<reference evidence="8" key="1">
    <citation type="journal article" date="2021" name="Nat. Commun.">
        <title>Genetic determinants of endophytism in the Arabidopsis root mycobiome.</title>
        <authorList>
            <person name="Mesny F."/>
            <person name="Miyauchi S."/>
            <person name="Thiergart T."/>
            <person name="Pickel B."/>
            <person name="Atanasova L."/>
            <person name="Karlsson M."/>
            <person name="Huettel B."/>
            <person name="Barry K.W."/>
            <person name="Haridas S."/>
            <person name="Chen C."/>
            <person name="Bauer D."/>
            <person name="Andreopoulos W."/>
            <person name="Pangilinan J."/>
            <person name="LaButti K."/>
            <person name="Riley R."/>
            <person name="Lipzen A."/>
            <person name="Clum A."/>
            <person name="Drula E."/>
            <person name="Henrissat B."/>
            <person name="Kohler A."/>
            <person name="Grigoriev I.V."/>
            <person name="Martin F.M."/>
            <person name="Hacquard S."/>
        </authorList>
    </citation>
    <scope>NUCLEOTIDE SEQUENCE</scope>
    <source>
        <strain evidence="8">MPI-CAGE-CH-0235</strain>
    </source>
</reference>
<evidence type="ECO:0000259" key="7">
    <source>
        <dbReference type="Pfam" id="PF20684"/>
    </source>
</evidence>
<keyword evidence="3 6" id="KW-1133">Transmembrane helix</keyword>
<feature type="transmembrane region" description="Helical" evidence="6">
    <location>
        <begin position="137"/>
        <end position="157"/>
    </location>
</feature>
<dbReference type="OrthoDB" id="10017208at2759"/>
<feature type="transmembrane region" description="Helical" evidence="6">
    <location>
        <begin position="217"/>
        <end position="243"/>
    </location>
</feature>
<protein>
    <recommendedName>
        <fullName evidence="7">Rhodopsin domain-containing protein</fullName>
    </recommendedName>
</protein>
<sequence>MATSRVPLPELTPEQAAESNTERILAVAGTFHAIALLFVGVRLYTRFILIKAPRLDDAFMIVATIGAFGGMLCFILGSQHGLGRHRQTIEQDDFLQFRRYSWVYSVSCAVIAYSVLKISIVLSLLPLSRARWYMWTLWGLLGFIVAYTIVAVCSFLFHCRPMAGSWNPTLGASCYDISLFVAFSIMNTAFNMFSDVVCATLPIPIIWTLNMKLRTRLYLCVILSLGYATVAMGVAKCIFQFALPNSADQMFEYSIQFYGFLQVNLGIIVACAPTLRPLLGRALKLSTRDNYYENYYGPNRSNNTAARSRRSRMGDNAAFELEDNARFDNEGGMHTTIQAGRAITIYDKEERSGSEELILQSNSHKAGIMRTTEIEVR</sequence>
<evidence type="ECO:0000256" key="5">
    <source>
        <dbReference type="ARBA" id="ARBA00038359"/>
    </source>
</evidence>
<dbReference type="InterPro" id="IPR052337">
    <property type="entry name" value="SAT4-like"/>
</dbReference>
<name>A0A8K0SYD7_9HYPO</name>
<feature type="domain" description="Rhodopsin" evidence="7">
    <location>
        <begin position="41"/>
        <end position="280"/>
    </location>
</feature>
<dbReference type="Proteomes" id="UP000813444">
    <property type="component" value="Unassembled WGS sequence"/>
</dbReference>
<evidence type="ECO:0000256" key="2">
    <source>
        <dbReference type="ARBA" id="ARBA00022692"/>
    </source>
</evidence>
<comment type="caution">
    <text evidence="8">The sequence shown here is derived from an EMBL/GenBank/DDBJ whole genome shotgun (WGS) entry which is preliminary data.</text>
</comment>
<accession>A0A8K0SYD7</accession>
<dbReference type="InterPro" id="IPR049326">
    <property type="entry name" value="Rhodopsin_dom_fungi"/>
</dbReference>
<feature type="transmembrane region" description="Helical" evidence="6">
    <location>
        <begin position="24"/>
        <end position="45"/>
    </location>
</feature>
<dbReference type="PANTHER" id="PTHR33048:SF167">
    <property type="entry name" value="INTEGRAL MEMBRANE PROTEIN"/>
    <property type="match status" value="1"/>
</dbReference>
<gene>
    <name evidence="8" type="ORF">B0I35DRAFT_475460</name>
</gene>
<dbReference type="AlphaFoldDB" id="A0A8K0SYD7"/>
<organism evidence="8 9">
    <name type="scientific">Stachybotrys elegans</name>
    <dbReference type="NCBI Taxonomy" id="80388"/>
    <lineage>
        <taxon>Eukaryota</taxon>
        <taxon>Fungi</taxon>
        <taxon>Dikarya</taxon>
        <taxon>Ascomycota</taxon>
        <taxon>Pezizomycotina</taxon>
        <taxon>Sordariomycetes</taxon>
        <taxon>Hypocreomycetidae</taxon>
        <taxon>Hypocreales</taxon>
        <taxon>Stachybotryaceae</taxon>
        <taxon>Stachybotrys</taxon>
    </lineage>
</organism>
<comment type="similarity">
    <text evidence="5">Belongs to the SAT4 family.</text>
</comment>
<keyword evidence="2 6" id="KW-0812">Transmembrane</keyword>
<dbReference type="PANTHER" id="PTHR33048">
    <property type="entry name" value="PTH11-LIKE INTEGRAL MEMBRANE PROTEIN (AFU_ORTHOLOGUE AFUA_5G11245)"/>
    <property type="match status" value="1"/>
</dbReference>
<dbReference type="Pfam" id="PF20684">
    <property type="entry name" value="Fung_rhodopsin"/>
    <property type="match status" value="1"/>
</dbReference>
<feature type="transmembrane region" description="Helical" evidence="6">
    <location>
        <begin position="177"/>
        <end position="205"/>
    </location>
</feature>
<evidence type="ECO:0000256" key="1">
    <source>
        <dbReference type="ARBA" id="ARBA00004141"/>
    </source>
</evidence>
<feature type="transmembrane region" description="Helical" evidence="6">
    <location>
        <begin position="57"/>
        <end position="82"/>
    </location>
</feature>